<sequence>MTDQTDSHFVTAELERTDCFLCRPAARLLADIDNDFFTMAGLGPLSPCYAIIATIRHLDQLGDVSAIDNFSHYVERIRHTLTERFGSCRLTEHGHSPLCTLANSQTVHCFHPHVLLFPGAPAIQTSANQHFLSGGVVFDSLAEALKYGRDLDQYLLVSDTPTSFSVYSAAGGLPRQFARALIAEQIGDIERASWRDFPGIATAEENAEFLRALIRGDS</sequence>
<proteinExistence type="predicted"/>
<dbReference type="RefSeq" id="WP_316869424.1">
    <property type="nucleotide sequence ID" value="NZ_CATWAF010000002.1"/>
</dbReference>
<protein>
    <recommendedName>
        <fullName evidence="3">HIT domain-containing protein</fullName>
    </recommendedName>
</protein>
<dbReference type="AlphaFoldDB" id="A0AAD2AWI9"/>
<accession>A0AAD2AWI9</accession>
<organism evidence="1 2">
    <name type="scientific">Ralstonia wenshanensis</name>
    <dbReference type="NCBI Taxonomy" id="2842456"/>
    <lineage>
        <taxon>Bacteria</taxon>
        <taxon>Pseudomonadati</taxon>
        <taxon>Pseudomonadota</taxon>
        <taxon>Betaproteobacteria</taxon>
        <taxon>Burkholderiales</taxon>
        <taxon>Burkholderiaceae</taxon>
        <taxon>Ralstonia</taxon>
    </lineage>
</organism>
<evidence type="ECO:0008006" key="3">
    <source>
        <dbReference type="Google" id="ProtNLM"/>
    </source>
</evidence>
<comment type="caution">
    <text evidence="1">The sequence shown here is derived from an EMBL/GenBank/DDBJ whole genome shotgun (WGS) entry which is preliminary data.</text>
</comment>
<dbReference type="Proteomes" id="UP001189915">
    <property type="component" value="Unassembled WGS sequence"/>
</dbReference>
<gene>
    <name evidence="1" type="ORF">LMG18091_01758</name>
</gene>
<dbReference type="EMBL" id="CATWAF010000002">
    <property type="protein sequence ID" value="CAJ0693299.1"/>
    <property type="molecule type" value="Genomic_DNA"/>
</dbReference>
<reference evidence="1 2" key="1">
    <citation type="submission" date="2023-07" db="EMBL/GenBank/DDBJ databases">
        <authorList>
            <person name="Peeters C."/>
        </authorList>
    </citation>
    <scope>NUCLEOTIDE SEQUENCE [LARGE SCALE GENOMIC DNA]</scope>
    <source>
        <strain evidence="1 2">LMG 18091</strain>
    </source>
</reference>
<evidence type="ECO:0000313" key="2">
    <source>
        <dbReference type="Proteomes" id="UP001189915"/>
    </source>
</evidence>
<evidence type="ECO:0000313" key="1">
    <source>
        <dbReference type="EMBL" id="CAJ0693299.1"/>
    </source>
</evidence>
<name>A0AAD2AWI9_9RALS</name>
<keyword evidence="2" id="KW-1185">Reference proteome</keyword>